<reference evidence="1 2" key="1">
    <citation type="submission" date="2022-12" db="EMBL/GenBank/DDBJ databases">
        <title>Chromosome-level genome assembly of true bugs.</title>
        <authorList>
            <person name="Ma L."/>
            <person name="Li H."/>
        </authorList>
    </citation>
    <scope>NUCLEOTIDE SEQUENCE [LARGE SCALE GENOMIC DNA]</scope>
    <source>
        <strain evidence="1">Lab_2022b</strain>
    </source>
</reference>
<name>A0AAW1D031_9HEMI</name>
<dbReference type="EMBL" id="JAPXFL010000007">
    <property type="protein sequence ID" value="KAK9504071.1"/>
    <property type="molecule type" value="Genomic_DNA"/>
</dbReference>
<gene>
    <name evidence="1" type="ORF">O3M35_010498</name>
</gene>
<evidence type="ECO:0000313" key="2">
    <source>
        <dbReference type="Proteomes" id="UP001461498"/>
    </source>
</evidence>
<proteinExistence type="predicted"/>
<evidence type="ECO:0000313" key="1">
    <source>
        <dbReference type="EMBL" id="KAK9504071.1"/>
    </source>
</evidence>
<dbReference type="Proteomes" id="UP001461498">
    <property type="component" value="Unassembled WGS sequence"/>
</dbReference>
<protein>
    <submittedName>
        <fullName evidence="1">Uncharacterized protein</fullName>
    </submittedName>
</protein>
<dbReference type="AlphaFoldDB" id="A0AAW1D031"/>
<organism evidence="1 2">
    <name type="scientific">Rhynocoris fuscipes</name>
    <dbReference type="NCBI Taxonomy" id="488301"/>
    <lineage>
        <taxon>Eukaryota</taxon>
        <taxon>Metazoa</taxon>
        <taxon>Ecdysozoa</taxon>
        <taxon>Arthropoda</taxon>
        <taxon>Hexapoda</taxon>
        <taxon>Insecta</taxon>
        <taxon>Pterygota</taxon>
        <taxon>Neoptera</taxon>
        <taxon>Paraneoptera</taxon>
        <taxon>Hemiptera</taxon>
        <taxon>Heteroptera</taxon>
        <taxon>Panheteroptera</taxon>
        <taxon>Cimicomorpha</taxon>
        <taxon>Reduviidae</taxon>
        <taxon>Harpactorinae</taxon>
        <taxon>Harpactorini</taxon>
        <taxon>Rhynocoris</taxon>
    </lineage>
</organism>
<keyword evidence="2" id="KW-1185">Reference proteome</keyword>
<sequence>MHDLYFLFYVCCLDYTRGTFIVTNKYKFRARRKRRPGKRWVQKVGKVLEARGITKWKITALNRADS</sequence>
<accession>A0AAW1D031</accession>
<comment type="caution">
    <text evidence="1">The sequence shown here is derived from an EMBL/GenBank/DDBJ whole genome shotgun (WGS) entry which is preliminary data.</text>
</comment>